<proteinExistence type="predicted"/>
<keyword evidence="3" id="KW-1185">Reference proteome</keyword>
<evidence type="ECO:0000256" key="1">
    <source>
        <dbReference type="SAM" id="Phobius"/>
    </source>
</evidence>
<organism evidence="2 3">
    <name type="scientific">Lacticaseibacillus hegangensis</name>
    <dbReference type="NCBI Taxonomy" id="2486010"/>
    <lineage>
        <taxon>Bacteria</taxon>
        <taxon>Bacillati</taxon>
        <taxon>Bacillota</taxon>
        <taxon>Bacilli</taxon>
        <taxon>Lactobacillales</taxon>
        <taxon>Lactobacillaceae</taxon>
        <taxon>Lacticaseibacillus</taxon>
    </lineage>
</organism>
<feature type="transmembrane region" description="Helical" evidence="1">
    <location>
        <begin position="182"/>
        <end position="203"/>
    </location>
</feature>
<keyword evidence="1" id="KW-0812">Transmembrane</keyword>
<sequence>MINQIRADLYRQNHSIGMAIITLLTIVWAMVSTQQEAVGGVSVNAPEKLLNRLIAKHWSVLDGIHAANFAGTFTLWLFIVVLVIVFSREFSQKTYKNTLVSGISRLQFILGKYLVLLADVVVLFALFFGSATVTGLILGRPMGGPLAHDFLFSVLLNSFFVSVIFSLSITVMISFNTVVAQTIFVITWPLIISTATSILHWHWLRYFDFYNMTISLTTGALNATLQARYLFVSLGLLIVSIGASSWLLQQKEL</sequence>
<feature type="transmembrane region" description="Helical" evidence="1">
    <location>
        <begin position="66"/>
        <end position="86"/>
    </location>
</feature>
<keyword evidence="1" id="KW-1133">Transmembrane helix</keyword>
<dbReference type="EMBL" id="JBHTOK010000042">
    <property type="protein sequence ID" value="MFD1440823.1"/>
    <property type="molecule type" value="Genomic_DNA"/>
</dbReference>
<dbReference type="RefSeq" id="WP_125758304.1">
    <property type="nucleotide sequence ID" value="NZ_JBHTOK010000042.1"/>
</dbReference>
<protein>
    <submittedName>
        <fullName evidence="2">ABC transporter permease</fullName>
    </submittedName>
</protein>
<feature type="transmembrane region" description="Helical" evidence="1">
    <location>
        <begin position="113"/>
        <end position="138"/>
    </location>
</feature>
<comment type="caution">
    <text evidence="2">The sequence shown here is derived from an EMBL/GenBank/DDBJ whole genome shotgun (WGS) entry which is preliminary data.</text>
</comment>
<feature type="transmembrane region" description="Helical" evidence="1">
    <location>
        <begin position="229"/>
        <end position="248"/>
    </location>
</feature>
<feature type="transmembrane region" description="Helical" evidence="1">
    <location>
        <begin position="150"/>
        <end position="175"/>
    </location>
</feature>
<dbReference type="PANTHER" id="PTHR37305:SF1">
    <property type="entry name" value="MEMBRANE PROTEIN"/>
    <property type="match status" value="1"/>
</dbReference>
<dbReference type="PANTHER" id="PTHR37305">
    <property type="entry name" value="INTEGRAL MEMBRANE PROTEIN-RELATED"/>
    <property type="match status" value="1"/>
</dbReference>
<feature type="transmembrane region" description="Helical" evidence="1">
    <location>
        <begin position="12"/>
        <end position="31"/>
    </location>
</feature>
<gene>
    <name evidence="2" type="ORF">ACFQ5K_05365</name>
</gene>
<evidence type="ECO:0000313" key="2">
    <source>
        <dbReference type="EMBL" id="MFD1440823.1"/>
    </source>
</evidence>
<name>A0ABW4CWW7_9LACO</name>
<dbReference type="Proteomes" id="UP001597212">
    <property type="component" value="Unassembled WGS sequence"/>
</dbReference>
<accession>A0ABW4CWW7</accession>
<reference evidence="3" key="1">
    <citation type="journal article" date="2019" name="Int. J. Syst. Evol. Microbiol.">
        <title>The Global Catalogue of Microorganisms (GCM) 10K type strain sequencing project: providing services to taxonomists for standard genome sequencing and annotation.</title>
        <authorList>
            <consortium name="The Broad Institute Genomics Platform"/>
            <consortium name="The Broad Institute Genome Sequencing Center for Infectious Disease"/>
            <person name="Wu L."/>
            <person name="Ma J."/>
        </authorList>
    </citation>
    <scope>NUCLEOTIDE SEQUENCE [LARGE SCALE GENOMIC DNA]</scope>
    <source>
        <strain evidence="3">CCM 8912</strain>
    </source>
</reference>
<keyword evidence="1" id="KW-0472">Membrane</keyword>
<evidence type="ECO:0000313" key="3">
    <source>
        <dbReference type="Proteomes" id="UP001597212"/>
    </source>
</evidence>